<evidence type="ECO:0000313" key="1">
    <source>
        <dbReference type="EMBL" id="GAA3670617.1"/>
    </source>
</evidence>
<keyword evidence="2" id="KW-1185">Reference proteome</keyword>
<sequence>MVIDSQTTGYTIHRHIVGAYEPDFQWQNGSAITRRISTLFTEVTATEVETDAYLSTARAYCD</sequence>
<dbReference type="Proteomes" id="UP001410795">
    <property type="component" value="Unassembled WGS sequence"/>
</dbReference>
<proteinExistence type="predicted"/>
<evidence type="ECO:0000313" key="2">
    <source>
        <dbReference type="Proteomes" id="UP001410795"/>
    </source>
</evidence>
<organism evidence="1 2">
    <name type="scientific">Microbacterium marinilacus</name>
    <dbReference type="NCBI Taxonomy" id="415209"/>
    <lineage>
        <taxon>Bacteria</taxon>
        <taxon>Bacillati</taxon>
        <taxon>Actinomycetota</taxon>
        <taxon>Actinomycetes</taxon>
        <taxon>Micrococcales</taxon>
        <taxon>Microbacteriaceae</taxon>
        <taxon>Microbacterium</taxon>
    </lineage>
</organism>
<protein>
    <submittedName>
        <fullName evidence="1">Uncharacterized protein</fullName>
    </submittedName>
</protein>
<reference evidence="2" key="1">
    <citation type="journal article" date="2019" name="Int. J. Syst. Evol. Microbiol.">
        <title>The Global Catalogue of Microorganisms (GCM) 10K type strain sequencing project: providing services to taxonomists for standard genome sequencing and annotation.</title>
        <authorList>
            <consortium name="The Broad Institute Genomics Platform"/>
            <consortium name="The Broad Institute Genome Sequencing Center for Infectious Disease"/>
            <person name="Wu L."/>
            <person name="Ma J."/>
        </authorList>
    </citation>
    <scope>NUCLEOTIDE SEQUENCE [LARGE SCALE GENOMIC DNA]</scope>
    <source>
        <strain evidence="2">JCM 16546</strain>
    </source>
</reference>
<gene>
    <name evidence="1" type="ORF">GCM10022202_36040</name>
</gene>
<comment type="caution">
    <text evidence="1">The sequence shown here is derived from an EMBL/GenBank/DDBJ whole genome shotgun (WGS) entry which is preliminary data.</text>
</comment>
<dbReference type="EMBL" id="BAAAYV010000025">
    <property type="protein sequence ID" value="GAA3670617.1"/>
    <property type="molecule type" value="Genomic_DNA"/>
</dbReference>
<name>A0ABP7BV26_9MICO</name>
<accession>A0ABP7BV26</accession>